<organism evidence="1">
    <name type="scientific">Arundo donax</name>
    <name type="common">Giant reed</name>
    <name type="synonym">Donax arundinaceus</name>
    <dbReference type="NCBI Taxonomy" id="35708"/>
    <lineage>
        <taxon>Eukaryota</taxon>
        <taxon>Viridiplantae</taxon>
        <taxon>Streptophyta</taxon>
        <taxon>Embryophyta</taxon>
        <taxon>Tracheophyta</taxon>
        <taxon>Spermatophyta</taxon>
        <taxon>Magnoliopsida</taxon>
        <taxon>Liliopsida</taxon>
        <taxon>Poales</taxon>
        <taxon>Poaceae</taxon>
        <taxon>PACMAD clade</taxon>
        <taxon>Arundinoideae</taxon>
        <taxon>Arundineae</taxon>
        <taxon>Arundo</taxon>
    </lineage>
</organism>
<protein>
    <submittedName>
        <fullName evidence="1">Uncharacterized protein</fullName>
    </submittedName>
</protein>
<reference evidence="1" key="2">
    <citation type="journal article" date="2015" name="Data Brief">
        <title>Shoot transcriptome of the giant reed, Arundo donax.</title>
        <authorList>
            <person name="Barrero R.A."/>
            <person name="Guerrero F.D."/>
            <person name="Moolhuijzen P."/>
            <person name="Goolsby J.A."/>
            <person name="Tidwell J."/>
            <person name="Bellgard S.E."/>
            <person name="Bellgard M.I."/>
        </authorList>
    </citation>
    <scope>NUCLEOTIDE SEQUENCE</scope>
    <source>
        <tissue evidence="1">Shoot tissue taken approximately 20 cm above the soil surface</tissue>
    </source>
</reference>
<dbReference type="PANTHER" id="PTHR47169:SF2">
    <property type="entry name" value="OS01G0541250 PROTEIN"/>
    <property type="match status" value="1"/>
</dbReference>
<proteinExistence type="predicted"/>
<evidence type="ECO:0000313" key="1">
    <source>
        <dbReference type="EMBL" id="JAD34103.1"/>
    </source>
</evidence>
<reference evidence="1" key="1">
    <citation type="submission" date="2014-09" db="EMBL/GenBank/DDBJ databases">
        <authorList>
            <person name="Magalhaes I.L.F."/>
            <person name="Oliveira U."/>
            <person name="Santos F.R."/>
            <person name="Vidigal T.H.D.A."/>
            <person name="Brescovit A.D."/>
            <person name="Santos A.J."/>
        </authorList>
    </citation>
    <scope>NUCLEOTIDE SEQUENCE</scope>
    <source>
        <tissue evidence="1">Shoot tissue taken approximately 20 cm above the soil surface</tissue>
    </source>
</reference>
<name>A0A0A8Z8Z0_ARUDO</name>
<sequence length="80" mass="9008">MVPGEEHPMRTCKSKNYIPKIMILTILARPRFDSDGNCIFDGKIGCFAFVTYEPAKRSSVNRPAGTMEMKPIESITKEVI</sequence>
<accession>A0A0A8Z8Z0</accession>
<dbReference type="EMBL" id="GBRH01263792">
    <property type="protein sequence ID" value="JAD34103.1"/>
    <property type="molecule type" value="Transcribed_RNA"/>
</dbReference>
<dbReference type="AlphaFoldDB" id="A0A0A8Z8Z0"/>
<dbReference type="PANTHER" id="PTHR47169">
    <property type="entry name" value="OS01G0541250 PROTEIN"/>
    <property type="match status" value="1"/>
</dbReference>